<dbReference type="EMBL" id="SLZW01000007">
    <property type="protein sequence ID" value="TCS61760.1"/>
    <property type="molecule type" value="Genomic_DNA"/>
</dbReference>
<accession>A0A4R3JAS5</accession>
<organism evidence="5 6">
    <name type="scientific">Varunaivibrio sulfuroxidans</name>
    <dbReference type="NCBI Taxonomy" id="1773489"/>
    <lineage>
        <taxon>Bacteria</taxon>
        <taxon>Pseudomonadati</taxon>
        <taxon>Pseudomonadota</taxon>
        <taxon>Alphaproteobacteria</taxon>
        <taxon>Rhodospirillales</taxon>
        <taxon>Magnetovibrionaceae</taxon>
        <taxon>Varunaivibrio</taxon>
    </lineage>
</organism>
<dbReference type="AlphaFoldDB" id="A0A4R3JAS5"/>
<evidence type="ECO:0000259" key="4">
    <source>
        <dbReference type="PROSITE" id="PS50893"/>
    </source>
</evidence>
<evidence type="ECO:0000313" key="6">
    <source>
        <dbReference type="Proteomes" id="UP000295304"/>
    </source>
</evidence>
<dbReference type="InterPro" id="IPR027417">
    <property type="entry name" value="P-loop_NTPase"/>
</dbReference>
<dbReference type="GO" id="GO:0022857">
    <property type="term" value="F:transmembrane transporter activity"/>
    <property type="evidence" value="ECO:0007669"/>
    <property type="project" value="InterPro"/>
</dbReference>
<dbReference type="GO" id="GO:0016887">
    <property type="term" value="F:ATP hydrolysis activity"/>
    <property type="evidence" value="ECO:0007669"/>
    <property type="project" value="InterPro"/>
</dbReference>
<dbReference type="GO" id="GO:0043190">
    <property type="term" value="C:ATP-binding cassette (ABC) transporter complex"/>
    <property type="evidence" value="ECO:0007669"/>
    <property type="project" value="InterPro"/>
</dbReference>
<feature type="domain" description="ABC transporter" evidence="4">
    <location>
        <begin position="7"/>
        <end position="244"/>
    </location>
</feature>
<gene>
    <name evidence="5" type="ORF">EDD55_107169</name>
</gene>
<dbReference type="Gene3D" id="3.40.50.300">
    <property type="entry name" value="P-loop containing nucleotide triphosphate hydrolases"/>
    <property type="match status" value="1"/>
</dbReference>
<dbReference type="Pfam" id="PF08402">
    <property type="entry name" value="TOBE_2"/>
    <property type="match status" value="1"/>
</dbReference>
<protein>
    <submittedName>
        <fullName evidence="5">Molybdate transport system ATP-binding protein</fullName>
    </submittedName>
</protein>
<dbReference type="InterPro" id="IPR003439">
    <property type="entry name" value="ABC_transporter-like_ATP-bd"/>
</dbReference>
<keyword evidence="2" id="KW-0547">Nucleotide-binding</keyword>
<dbReference type="PANTHER" id="PTHR42781:SF4">
    <property type="entry name" value="SPERMIDINE_PUTRESCINE IMPORT ATP-BINDING PROTEIN POTA"/>
    <property type="match status" value="1"/>
</dbReference>
<comment type="caution">
    <text evidence="5">The sequence shown here is derived from an EMBL/GenBank/DDBJ whole genome shotgun (WGS) entry which is preliminary data.</text>
</comment>
<dbReference type="InterPro" id="IPR050093">
    <property type="entry name" value="ABC_SmlMolc_Importer"/>
</dbReference>
<dbReference type="SMART" id="SM00382">
    <property type="entry name" value="AAA"/>
    <property type="match status" value="1"/>
</dbReference>
<dbReference type="SUPFAM" id="SSF50331">
    <property type="entry name" value="MOP-like"/>
    <property type="match status" value="1"/>
</dbReference>
<dbReference type="InterPro" id="IPR008995">
    <property type="entry name" value="Mo/tungstate-bd_C_term_dom"/>
</dbReference>
<proteinExistence type="predicted"/>
<dbReference type="RefSeq" id="WP_132939463.1">
    <property type="nucleotide sequence ID" value="NZ_CP119676.1"/>
</dbReference>
<name>A0A4R3JAS5_9PROT</name>
<dbReference type="GO" id="GO:0005524">
    <property type="term" value="F:ATP binding"/>
    <property type="evidence" value="ECO:0007669"/>
    <property type="project" value="UniProtKB-KW"/>
</dbReference>
<sequence length="375" mass="40031">MTSGSNRTVSSVSNALSLDLSFRRADFALEAAGAFPARGVHAIIGPSGGGKTTLLRLIAGLERPQGGRLVVNGRTWVDVQKGVFLPARKRATGVVFQDYALFEHMTVAANIGYGVARRSRRAAVARWLTRLDLEGLAARLPGELSGGQRQRTALARALATNPDVLLLDEPLSAIDAHLRRRLRARLADVLGTMDIPVFMVSHDIDDVRALADWIGVMVAGRLVRAGRRDDVFDTPGEVEVARVLGWPNLLEVGVLAGDRIAGRWGGLAVEGEPPLDTAWIGFKPEHLHLHSRSGQGIAARVRAIAEEGLIRRVTLAVGGGGTLVAHRPADVPTPAPGSRVWLSVAPRHLRFMGEGRVLPGAASPTCETPRLGKTA</sequence>
<evidence type="ECO:0000256" key="2">
    <source>
        <dbReference type="ARBA" id="ARBA00022741"/>
    </source>
</evidence>
<dbReference type="PROSITE" id="PS50893">
    <property type="entry name" value="ABC_TRANSPORTER_2"/>
    <property type="match status" value="1"/>
</dbReference>
<dbReference type="Pfam" id="PF00005">
    <property type="entry name" value="ABC_tran"/>
    <property type="match status" value="1"/>
</dbReference>
<dbReference type="OrthoDB" id="9802264at2"/>
<evidence type="ECO:0000313" key="5">
    <source>
        <dbReference type="EMBL" id="TCS61760.1"/>
    </source>
</evidence>
<evidence type="ECO:0000256" key="3">
    <source>
        <dbReference type="ARBA" id="ARBA00022840"/>
    </source>
</evidence>
<keyword evidence="1" id="KW-0813">Transport</keyword>
<dbReference type="InterPro" id="IPR013611">
    <property type="entry name" value="Transp-assoc_OB_typ2"/>
</dbReference>
<dbReference type="SUPFAM" id="SSF52540">
    <property type="entry name" value="P-loop containing nucleoside triphosphate hydrolases"/>
    <property type="match status" value="1"/>
</dbReference>
<keyword evidence="3 5" id="KW-0067">ATP-binding</keyword>
<dbReference type="PANTHER" id="PTHR42781">
    <property type="entry name" value="SPERMIDINE/PUTRESCINE IMPORT ATP-BINDING PROTEIN POTA"/>
    <property type="match status" value="1"/>
</dbReference>
<keyword evidence="6" id="KW-1185">Reference proteome</keyword>
<dbReference type="InterPro" id="IPR003593">
    <property type="entry name" value="AAA+_ATPase"/>
</dbReference>
<dbReference type="Proteomes" id="UP000295304">
    <property type="component" value="Unassembled WGS sequence"/>
</dbReference>
<reference evidence="5 6" key="1">
    <citation type="submission" date="2019-03" db="EMBL/GenBank/DDBJ databases">
        <title>Genomic Encyclopedia of Type Strains, Phase IV (KMG-IV): sequencing the most valuable type-strain genomes for metagenomic binning, comparative biology and taxonomic classification.</title>
        <authorList>
            <person name="Goeker M."/>
        </authorList>
    </citation>
    <scope>NUCLEOTIDE SEQUENCE [LARGE SCALE GENOMIC DNA]</scope>
    <source>
        <strain evidence="5 6">DSM 101688</strain>
    </source>
</reference>
<evidence type="ECO:0000256" key="1">
    <source>
        <dbReference type="ARBA" id="ARBA00022448"/>
    </source>
</evidence>